<reference evidence="1" key="1">
    <citation type="journal article" date="2020" name="Stud. Mycol.">
        <title>101 Dothideomycetes genomes: a test case for predicting lifestyles and emergence of pathogens.</title>
        <authorList>
            <person name="Haridas S."/>
            <person name="Albert R."/>
            <person name="Binder M."/>
            <person name="Bloem J."/>
            <person name="Labutti K."/>
            <person name="Salamov A."/>
            <person name="Andreopoulos B."/>
            <person name="Baker S."/>
            <person name="Barry K."/>
            <person name="Bills G."/>
            <person name="Bluhm B."/>
            <person name="Cannon C."/>
            <person name="Castanera R."/>
            <person name="Culley D."/>
            <person name="Daum C."/>
            <person name="Ezra D."/>
            <person name="Gonzalez J."/>
            <person name="Henrissat B."/>
            <person name="Kuo A."/>
            <person name="Liang C."/>
            <person name="Lipzen A."/>
            <person name="Lutzoni F."/>
            <person name="Magnuson J."/>
            <person name="Mondo S."/>
            <person name="Nolan M."/>
            <person name="Ohm R."/>
            <person name="Pangilinan J."/>
            <person name="Park H.-J."/>
            <person name="Ramirez L."/>
            <person name="Alfaro M."/>
            <person name="Sun H."/>
            <person name="Tritt A."/>
            <person name="Yoshinaga Y."/>
            <person name="Zwiers L.-H."/>
            <person name="Turgeon B."/>
            <person name="Goodwin S."/>
            <person name="Spatafora J."/>
            <person name="Crous P."/>
            <person name="Grigoriev I."/>
        </authorList>
    </citation>
    <scope>NUCLEOTIDE SEQUENCE</scope>
    <source>
        <strain evidence="1">CBS 279.74</strain>
    </source>
</reference>
<sequence>ALASPLGSKHNIYLVHCEPNECPIGDCDPGEFTTTAAAYFRNGPITESTTKVSTPTALGRLTGYQPKWEGIKRTVRVGTAGSFTSDIGAKAASLKKGDIAGDGTLGAEPFACFRDGTGKFLIADDGDRYTCTTEYWCPSVD</sequence>
<dbReference type="Proteomes" id="UP000799428">
    <property type="component" value="Unassembled WGS sequence"/>
</dbReference>
<keyword evidence="2" id="KW-1185">Reference proteome</keyword>
<feature type="non-terminal residue" evidence="1">
    <location>
        <position position="1"/>
    </location>
</feature>
<accession>A0A6G1K9R4</accession>
<organism evidence="1 2">
    <name type="scientific">Pleomassaria siparia CBS 279.74</name>
    <dbReference type="NCBI Taxonomy" id="1314801"/>
    <lineage>
        <taxon>Eukaryota</taxon>
        <taxon>Fungi</taxon>
        <taxon>Dikarya</taxon>
        <taxon>Ascomycota</taxon>
        <taxon>Pezizomycotina</taxon>
        <taxon>Dothideomycetes</taxon>
        <taxon>Pleosporomycetidae</taxon>
        <taxon>Pleosporales</taxon>
        <taxon>Pleomassariaceae</taxon>
        <taxon>Pleomassaria</taxon>
    </lineage>
</organism>
<proteinExistence type="predicted"/>
<evidence type="ECO:0000313" key="1">
    <source>
        <dbReference type="EMBL" id="KAF2709363.1"/>
    </source>
</evidence>
<protein>
    <submittedName>
        <fullName evidence="1">Uncharacterized protein</fullName>
    </submittedName>
</protein>
<gene>
    <name evidence="1" type="ORF">K504DRAFT_346698</name>
</gene>
<name>A0A6G1K9R4_9PLEO</name>
<evidence type="ECO:0000313" key="2">
    <source>
        <dbReference type="Proteomes" id="UP000799428"/>
    </source>
</evidence>
<dbReference type="OrthoDB" id="3783760at2759"/>
<feature type="non-terminal residue" evidence="1">
    <location>
        <position position="141"/>
    </location>
</feature>
<dbReference type="EMBL" id="MU005770">
    <property type="protein sequence ID" value="KAF2709363.1"/>
    <property type="molecule type" value="Genomic_DNA"/>
</dbReference>
<dbReference type="AlphaFoldDB" id="A0A6G1K9R4"/>